<feature type="site" description="Stabilizes the phosphoryl group" evidence="12">
    <location>
        <position position="108"/>
    </location>
</feature>
<keyword evidence="4 9" id="KW-0378">Hydrolase</keyword>
<evidence type="ECO:0000256" key="6">
    <source>
        <dbReference type="ARBA" id="ARBA00023277"/>
    </source>
</evidence>
<evidence type="ECO:0000256" key="2">
    <source>
        <dbReference type="ARBA" id="ARBA00022490"/>
    </source>
</evidence>
<dbReference type="CDD" id="cd07503">
    <property type="entry name" value="HAD_HisB-N"/>
    <property type="match status" value="1"/>
</dbReference>
<feature type="site" description="Contributes to substrate recognition" evidence="12">
    <location>
        <position position="107"/>
    </location>
</feature>
<evidence type="ECO:0000256" key="8">
    <source>
        <dbReference type="ARBA" id="ARBA00061616"/>
    </source>
</evidence>
<evidence type="ECO:0000256" key="9">
    <source>
        <dbReference type="PIRNR" id="PIRNR004682"/>
    </source>
</evidence>
<evidence type="ECO:0000256" key="12">
    <source>
        <dbReference type="PIRSR" id="PIRSR004682-3"/>
    </source>
</evidence>
<keyword evidence="13" id="KW-0460">Magnesium</keyword>
<evidence type="ECO:0000256" key="7">
    <source>
        <dbReference type="ARBA" id="ARBA00031828"/>
    </source>
</evidence>
<dbReference type="PANTHER" id="PTHR42891">
    <property type="entry name" value="D-GLYCERO-BETA-D-MANNO-HEPTOSE-1,7-BISPHOSPHATE 7-PHOSPHATASE"/>
    <property type="match status" value="1"/>
</dbReference>
<dbReference type="InterPro" id="IPR006543">
    <property type="entry name" value="Histidinol-phos"/>
</dbReference>
<comment type="cofactor">
    <cofactor evidence="13">
        <name>Mg(2+)</name>
        <dbReference type="ChEBI" id="CHEBI:18420"/>
    </cofactor>
</comment>
<dbReference type="Gene3D" id="3.40.50.1000">
    <property type="entry name" value="HAD superfamily/HAD-like"/>
    <property type="match status" value="1"/>
</dbReference>
<dbReference type="GO" id="GO:0005737">
    <property type="term" value="C:cytoplasm"/>
    <property type="evidence" value="ECO:0007669"/>
    <property type="project" value="UniProtKB-SubCell"/>
</dbReference>
<comment type="subcellular location">
    <subcellularLocation>
        <location evidence="1 9">Cytoplasm</location>
    </subcellularLocation>
</comment>
<feature type="binding site" evidence="11">
    <location>
        <begin position="50"/>
        <end position="53"/>
    </location>
    <ligand>
        <name>substrate</name>
    </ligand>
</feature>
<dbReference type="NCBIfam" id="TIGR01662">
    <property type="entry name" value="HAD-SF-IIIA"/>
    <property type="match status" value="1"/>
</dbReference>
<gene>
    <name evidence="14" type="primary">wcbN</name>
    <name evidence="14" type="ORF">HLVA_19730</name>
</gene>
<dbReference type="AlphaFoldDB" id="A0AAU9DKG6"/>
<evidence type="ECO:0000256" key="3">
    <source>
        <dbReference type="ARBA" id="ARBA00022723"/>
    </source>
</evidence>
<keyword evidence="15" id="KW-1185">Reference proteome</keyword>
<feature type="active site" description="Proton donor" evidence="10">
    <location>
        <position position="10"/>
    </location>
</feature>
<evidence type="ECO:0000256" key="1">
    <source>
        <dbReference type="ARBA" id="ARBA00004496"/>
    </source>
</evidence>
<dbReference type="NCBIfam" id="TIGR01656">
    <property type="entry name" value="Histidinol-ppas"/>
    <property type="match status" value="1"/>
</dbReference>
<dbReference type="PIRSF" id="PIRSF004682">
    <property type="entry name" value="GmhB"/>
    <property type="match status" value="1"/>
</dbReference>
<feature type="site" description="Stabilizes the phosphoryl group" evidence="12">
    <location>
        <position position="50"/>
    </location>
</feature>
<keyword evidence="2 9" id="KW-0963">Cytoplasm</keyword>
<evidence type="ECO:0000256" key="13">
    <source>
        <dbReference type="PIRSR" id="PIRSR004682-4"/>
    </source>
</evidence>
<proteinExistence type="inferred from homology"/>
<dbReference type="InterPro" id="IPR023214">
    <property type="entry name" value="HAD_sf"/>
</dbReference>
<feature type="binding site" evidence="11">
    <location>
        <begin position="8"/>
        <end position="10"/>
    </location>
    <ligand>
        <name>substrate</name>
    </ligand>
</feature>
<dbReference type="PANTHER" id="PTHR42891:SF1">
    <property type="entry name" value="D-GLYCERO-BETA-D-MANNO-HEPTOSE-1,7-BISPHOSPHATE 7-PHOSPHATASE"/>
    <property type="match status" value="1"/>
</dbReference>
<feature type="active site" description="Nucleophile" evidence="10">
    <location>
        <position position="8"/>
    </location>
</feature>
<dbReference type="InterPro" id="IPR004446">
    <property type="entry name" value="Heptose_bisP_phosphatase"/>
</dbReference>
<dbReference type="SUPFAM" id="SSF56784">
    <property type="entry name" value="HAD-like"/>
    <property type="match status" value="1"/>
</dbReference>
<dbReference type="Pfam" id="PF13242">
    <property type="entry name" value="Hydrolase_like"/>
    <property type="match status" value="1"/>
</dbReference>
<evidence type="ECO:0000256" key="10">
    <source>
        <dbReference type="PIRSR" id="PIRSR004682-1"/>
    </source>
</evidence>
<dbReference type="InterPro" id="IPR006549">
    <property type="entry name" value="HAD-SF_hydro_IIIA"/>
</dbReference>
<dbReference type="GO" id="GO:0046872">
    <property type="term" value="F:metal ion binding"/>
    <property type="evidence" value="ECO:0007669"/>
    <property type="project" value="UniProtKB-KW"/>
</dbReference>
<feature type="binding site" evidence="11">
    <location>
        <position position="134"/>
    </location>
    <ligand>
        <name>substrate</name>
    </ligand>
</feature>
<dbReference type="GO" id="GO:0016791">
    <property type="term" value="F:phosphatase activity"/>
    <property type="evidence" value="ECO:0007669"/>
    <property type="project" value="InterPro"/>
</dbReference>
<evidence type="ECO:0000256" key="11">
    <source>
        <dbReference type="PIRSR" id="PIRSR004682-2"/>
    </source>
</evidence>
<feature type="binding site" evidence="13">
    <location>
        <position position="10"/>
    </location>
    <ligand>
        <name>Mg(2+)</name>
        <dbReference type="ChEBI" id="CHEBI:18420"/>
    </ligand>
</feature>
<protein>
    <recommendedName>
        <fullName evidence="7 9">D,D-heptose 1,7-bisphosphate phosphatase</fullName>
        <ecNumber evidence="9">3.1.3.-</ecNumber>
    </recommendedName>
</protein>
<feature type="binding site" evidence="13">
    <location>
        <position position="8"/>
    </location>
    <ligand>
        <name>Mg(2+)</name>
        <dbReference type="ChEBI" id="CHEBI:18420"/>
    </ligand>
</feature>
<evidence type="ECO:0000256" key="4">
    <source>
        <dbReference type="ARBA" id="ARBA00022801"/>
    </source>
</evidence>
<comment type="similarity">
    <text evidence="8 9">Belongs to the gmhB family.</text>
</comment>
<sequence length="178" mass="20738">MKKALFLDRDGVINNEVNYLYKIEEFKFIEGIKEGIKKFRDKGYIIIIITNQAGVGRGYYTAEEFFLLNDWMLKELEKDEIEITKVYYEFSHPDKGIGKYKSDSIRRKPNPGMILEAIEEFDIDIKNSILVGDKESDIIAGERAGILNNYLITTGHSINERLKKKYILINNLLEIFDK</sequence>
<accession>A0AAU9DKG6</accession>
<dbReference type="NCBIfam" id="TIGR00213">
    <property type="entry name" value="GmhB_yaeD"/>
    <property type="match status" value="1"/>
</dbReference>
<feature type="binding site" evidence="13">
    <location>
        <position position="134"/>
    </location>
    <ligand>
        <name>Mg(2+)</name>
        <dbReference type="ChEBI" id="CHEBI:18420"/>
    </ligand>
</feature>
<dbReference type="EMBL" id="AP027059">
    <property type="protein sequence ID" value="BDU51404.1"/>
    <property type="molecule type" value="Genomic_DNA"/>
</dbReference>
<dbReference type="Proteomes" id="UP001321582">
    <property type="component" value="Chromosome"/>
</dbReference>
<feature type="binding site" evidence="11">
    <location>
        <begin position="107"/>
        <end position="108"/>
    </location>
    <ligand>
        <name>substrate</name>
    </ligand>
</feature>
<dbReference type="RefSeq" id="WP_307904295.1">
    <property type="nucleotide sequence ID" value="NZ_AP027059.1"/>
</dbReference>
<dbReference type="InterPro" id="IPR036412">
    <property type="entry name" value="HAD-like_sf"/>
</dbReference>
<feature type="binding site" evidence="13">
    <location>
        <position position="133"/>
    </location>
    <ligand>
        <name>Mg(2+)</name>
        <dbReference type="ChEBI" id="CHEBI:18420"/>
    </ligand>
</feature>
<evidence type="ECO:0000313" key="14">
    <source>
        <dbReference type="EMBL" id="BDU51404.1"/>
    </source>
</evidence>
<dbReference type="FunFam" id="3.40.50.1000:FF:000037">
    <property type="entry name" value="D,D-heptose 1,7-bisphosphate phosphatase"/>
    <property type="match status" value="1"/>
</dbReference>
<dbReference type="EC" id="3.1.3.-" evidence="9"/>
<evidence type="ECO:0000256" key="5">
    <source>
        <dbReference type="ARBA" id="ARBA00022833"/>
    </source>
</evidence>
<organism evidence="14 15">
    <name type="scientific">Haliovirga abyssi</name>
    <dbReference type="NCBI Taxonomy" id="2996794"/>
    <lineage>
        <taxon>Bacteria</taxon>
        <taxon>Fusobacteriati</taxon>
        <taxon>Fusobacteriota</taxon>
        <taxon>Fusobacteriia</taxon>
        <taxon>Fusobacteriales</taxon>
        <taxon>Haliovirgaceae</taxon>
        <taxon>Haliovirga</taxon>
    </lineage>
</organism>
<feature type="binding site" evidence="11">
    <location>
        <begin position="16"/>
        <end position="19"/>
    </location>
    <ligand>
        <name>substrate</name>
    </ligand>
</feature>
<dbReference type="GO" id="GO:0005975">
    <property type="term" value="P:carbohydrate metabolic process"/>
    <property type="evidence" value="ECO:0007669"/>
    <property type="project" value="InterPro"/>
</dbReference>
<keyword evidence="5" id="KW-0862">Zinc</keyword>
<name>A0AAU9DKG6_9FUSO</name>
<keyword evidence="3 13" id="KW-0479">Metal-binding</keyword>
<evidence type="ECO:0000313" key="15">
    <source>
        <dbReference type="Proteomes" id="UP001321582"/>
    </source>
</evidence>
<reference evidence="14 15" key="1">
    <citation type="submission" date="2022-11" db="EMBL/GenBank/DDBJ databases">
        <title>Haliovirga abyssi gen. nov., sp. nov., a mesophilic fermentative bacterium isolated from the Iheya North hydrothermal field and the proposal of Haliovirgaceae fam. nov.</title>
        <authorList>
            <person name="Miyazaki U."/>
            <person name="Tame A."/>
            <person name="Miyazaki J."/>
            <person name="Takai K."/>
            <person name="Sawayama S."/>
            <person name="Kitajima M."/>
            <person name="Okamoto A."/>
            <person name="Nakagawa S."/>
        </authorList>
    </citation>
    <scope>NUCLEOTIDE SEQUENCE [LARGE SCALE GENOMIC DNA]</scope>
    <source>
        <strain evidence="14 15">IC12</strain>
    </source>
</reference>
<dbReference type="KEGG" id="haby:HLVA_19730"/>
<keyword evidence="6 9" id="KW-0119">Carbohydrate metabolism</keyword>